<accession>A0A061ETG3</accession>
<name>A0A061ETG3_THECC</name>
<organism evidence="1 2">
    <name type="scientific">Theobroma cacao</name>
    <name type="common">Cacao</name>
    <name type="synonym">Cocoa</name>
    <dbReference type="NCBI Taxonomy" id="3641"/>
    <lineage>
        <taxon>Eukaryota</taxon>
        <taxon>Viridiplantae</taxon>
        <taxon>Streptophyta</taxon>
        <taxon>Embryophyta</taxon>
        <taxon>Tracheophyta</taxon>
        <taxon>Spermatophyta</taxon>
        <taxon>Magnoliopsida</taxon>
        <taxon>eudicotyledons</taxon>
        <taxon>Gunneridae</taxon>
        <taxon>Pentapetalae</taxon>
        <taxon>rosids</taxon>
        <taxon>malvids</taxon>
        <taxon>Malvales</taxon>
        <taxon>Malvaceae</taxon>
        <taxon>Byttnerioideae</taxon>
        <taxon>Theobroma</taxon>
    </lineage>
</organism>
<dbReference type="Gramene" id="EOY05594">
    <property type="protein sequence ID" value="EOY05594"/>
    <property type="gene ID" value="TCM_020553"/>
</dbReference>
<dbReference type="InParanoid" id="A0A061ETG3"/>
<dbReference type="Proteomes" id="UP000026915">
    <property type="component" value="Chromosome 4"/>
</dbReference>
<dbReference type="AlphaFoldDB" id="A0A061ETG3"/>
<proteinExistence type="predicted"/>
<keyword evidence="2" id="KW-1185">Reference proteome</keyword>
<reference evidence="1 2" key="1">
    <citation type="journal article" date="2013" name="Genome Biol.">
        <title>The genome sequence of the most widely cultivated cacao type and its use to identify candidate genes regulating pod color.</title>
        <authorList>
            <person name="Motamayor J.C."/>
            <person name="Mockaitis K."/>
            <person name="Schmutz J."/>
            <person name="Haiminen N."/>
            <person name="Iii D.L."/>
            <person name="Cornejo O."/>
            <person name="Findley S.D."/>
            <person name="Zheng P."/>
            <person name="Utro F."/>
            <person name="Royaert S."/>
            <person name="Saski C."/>
            <person name="Jenkins J."/>
            <person name="Podicheti R."/>
            <person name="Zhao M."/>
            <person name="Scheffler B.E."/>
            <person name="Stack J.C."/>
            <person name="Feltus F.A."/>
            <person name="Mustiga G.M."/>
            <person name="Amores F."/>
            <person name="Phillips W."/>
            <person name="Marelli J.P."/>
            <person name="May G.D."/>
            <person name="Shapiro H."/>
            <person name="Ma J."/>
            <person name="Bustamante C.D."/>
            <person name="Schnell R.J."/>
            <person name="Main D."/>
            <person name="Gilbert D."/>
            <person name="Parida L."/>
            <person name="Kuhn D.N."/>
        </authorList>
    </citation>
    <scope>NUCLEOTIDE SEQUENCE [LARGE SCALE GENOMIC DNA]</scope>
    <source>
        <strain evidence="2">cv. Matina 1-6</strain>
    </source>
</reference>
<gene>
    <name evidence="1" type="ORF">TCM_020553</name>
</gene>
<dbReference type="HOGENOM" id="CLU_2626944_0_0_1"/>
<sequence>MHYQTQYQDQGCYFVHMLGRVTLTLCKKEHNRSGSTRFVSAQGSSRIFCGYMELVRKILASEVSNVLQSVTGWLMFYS</sequence>
<protein>
    <submittedName>
        <fullName evidence="1">Uncharacterized protein</fullName>
    </submittedName>
</protein>
<evidence type="ECO:0000313" key="2">
    <source>
        <dbReference type="Proteomes" id="UP000026915"/>
    </source>
</evidence>
<dbReference type="EMBL" id="CM001882">
    <property type="protein sequence ID" value="EOY05594.1"/>
    <property type="molecule type" value="Genomic_DNA"/>
</dbReference>
<evidence type="ECO:0000313" key="1">
    <source>
        <dbReference type="EMBL" id="EOY05594.1"/>
    </source>
</evidence>